<protein>
    <submittedName>
        <fullName evidence="1">Uncharacterized protein</fullName>
    </submittedName>
</protein>
<name>W2GQW0_PHYNI</name>
<sequence>MAFQITTTCGTTCAKFILQIRLSSVICSPH</sequence>
<evidence type="ECO:0000313" key="1">
    <source>
        <dbReference type="EMBL" id="ETK84681.1"/>
    </source>
</evidence>
<dbReference type="EMBL" id="KI686742">
    <property type="protein sequence ID" value="ETK84681.1"/>
    <property type="molecule type" value="Genomic_DNA"/>
</dbReference>
<gene>
    <name evidence="1" type="ORF">L915_10382</name>
</gene>
<dbReference type="AlphaFoldDB" id="W2GQW0"/>
<reference evidence="1" key="1">
    <citation type="submission" date="2013-11" db="EMBL/GenBank/DDBJ databases">
        <title>The Genome Sequence of Phytophthora parasitica CJ02B3.</title>
        <authorList>
            <consortium name="The Broad Institute Genomics Platform"/>
            <person name="Russ C."/>
            <person name="Tyler B."/>
            <person name="Panabieres F."/>
            <person name="Shan W."/>
            <person name="Tripathy S."/>
            <person name="Grunwald N."/>
            <person name="Machado M."/>
            <person name="Johnson C.S."/>
            <person name="Arredondo F."/>
            <person name="Hong C."/>
            <person name="Coffey M."/>
            <person name="Young S.K."/>
            <person name="Zeng Q."/>
            <person name="Gargeya S."/>
            <person name="Fitzgerald M."/>
            <person name="Abouelleil A."/>
            <person name="Alvarado L."/>
            <person name="Chapman S.B."/>
            <person name="Gainer-Dewar J."/>
            <person name="Goldberg J."/>
            <person name="Griggs A."/>
            <person name="Gujja S."/>
            <person name="Hansen M."/>
            <person name="Howarth C."/>
            <person name="Imamovic A."/>
            <person name="Ireland A."/>
            <person name="Larimer J."/>
            <person name="McCowan C."/>
            <person name="Murphy C."/>
            <person name="Pearson M."/>
            <person name="Poon T.W."/>
            <person name="Priest M."/>
            <person name="Roberts A."/>
            <person name="Saif S."/>
            <person name="Shea T."/>
            <person name="Sykes S."/>
            <person name="Wortman J."/>
            <person name="Nusbaum C."/>
            <person name="Birren B."/>
        </authorList>
    </citation>
    <scope>NUCLEOTIDE SEQUENCE [LARGE SCALE GENOMIC DNA]</scope>
    <source>
        <strain evidence="1">CJ02B3</strain>
    </source>
</reference>
<proteinExistence type="predicted"/>
<dbReference type="Proteomes" id="UP000053236">
    <property type="component" value="Unassembled WGS sequence"/>
</dbReference>
<accession>W2GQW0</accession>
<organism evidence="1">
    <name type="scientific">Phytophthora nicotianae</name>
    <name type="common">Potato buckeye rot agent</name>
    <name type="synonym">Phytophthora parasitica</name>
    <dbReference type="NCBI Taxonomy" id="4792"/>
    <lineage>
        <taxon>Eukaryota</taxon>
        <taxon>Sar</taxon>
        <taxon>Stramenopiles</taxon>
        <taxon>Oomycota</taxon>
        <taxon>Peronosporomycetes</taxon>
        <taxon>Peronosporales</taxon>
        <taxon>Peronosporaceae</taxon>
        <taxon>Phytophthora</taxon>
    </lineage>
</organism>